<dbReference type="PANTHER" id="PTHR21450:SF38">
    <property type="entry name" value="OS04G0562800 PROTEIN"/>
    <property type="match status" value="1"/>
</dbReference>
<feature type="region of interest" description="Disordered" evidence="1">
    <location>
        <begin position="192"/>
        <end position="222"/>
    </location>
</feature>
<dbReference type="InterPro" id="IPR006868">
    <property type="entry name" value="DUF630"/>
</dbReference>
<dbReference type="Pfam" id="PF04783">
    <property type="entry name" value="DUF630"/>
    <property type="match status" value="1"/>
</dbReference>
<feature type="compositionally biased region" description="Low complexity" evidence="1">
    <location>
        <begin position="101"/>
        <end position="112"/>
    </location>
</feature>
<feature type="compositionally biased region" description="Pro residues" evidence="1">
    <location>
        <begin position="200"/>
        <end position="220"/>
    </location>
</feature>
<feature type="region of interest" description="Disordered" evidence="1">
    <location>
        <begin position="155"/>
        <end position="177"/>
    </location>
</feature>
<evidence type="ECO:0000259" key="2">
    <source>
        <dbReference type="Pfam" id="PF04782"/>
    </source>
</evidence>
<evidence type="ECO:0000259" key="3">
    <source>
        <dbReference type="Pfam" id="PF04783"/>
    </source>
</evidence>
<reference evidence="4" key="1">
    <citation type="submission" date="2018-04" db="EMBL/GenBank/DDBJ databases">
        <title>WGS assembly of Panicum hallii.</title>
        <authorList>
            <person name="Lovell J."/>
            <person name="Jenkins J."/>
            <person name="Lowry D."/>
            <person name="Mamidi S."/>
            <person name="Sreedasyam A."/>
            <person name="Weng X."/>
            <person name="Barry K."/>
            <person name="Bonette J."/>
            <person name="Campitelli B."/>
            <person name="Daum C."/>
            <person name="Gordon S."/>
            <person name="Gould B."/>
            <person name="Lipzen A."/>
            <person name="Macqueen A."/>
            <person name="Palacio-Mejia J."/>
            <person name="Plott C."/>
            <person name="Shakirov E."/>
            <person name="Shu S."/>
            <person name="Yoshinaga Y."/>
            <person name="Zane M."/>
            <person name="Rokhsar D."/>
            <person name="Grimwood J."/>
            <person name="Schmutz J."/>
            <person name="Juenger T."/>
        </authorList>
    </citation>
    <scope>NUCLEOTIDE SEQUENCE [LARGE SCALE GENOMIC DNA]</scope>
    <source>
        <strain evidence="4">FIL2</strain>
    </source>
</reference>
<evidence type="ECO:0000313" key="4">
    <source>
        <dbReference type="EMBL" id="PAN39584.1"/>
    </source>
</evidence>
<dbReference type="EMBL" id="CM008052">
    <property type="protein sequence ID" value="PAN39584.1"/>
    <property type="molecule type" value="Genomic_DNA"/>
</dbReference>
<feature type="region of interest" description="Disordered" evidence="1">
    <location>
        <begin position="255"/>
        <end position="319"/>
    </location>
</feature>
<dbReference type="AlphaFoldDB" id="A0A2S3I9C6"/>
<dbReference type="PANTHER" id="PTHR21450">
    <property type="entry name" value="PROTEIN ALTERED PHOSPHATE STARVATION RESPONSE 1"/>
    <property type="match status" value="1"/>
</dbReference>
<dbReference type="Gramene" id="PAN39584">
    <property type="protein sequence ID" value="PAN39584"/>
    <property type="gene ID" value="PAHAL_7G253600"/>
</dbReference>
<dbReference type="InterPro" id="IPR006867">
    <property type="entry name" value="DUF632"/>
</dbReference>
<gene>
    <name evidence="4" type="ORF">PAHAL_7G253600</name>
</gene>
<feature type="domain" description="DUF630" evidence="3">
    <location>
        <begin position="1"/>
        <end position="54"/>
    </location>
</feature>
<feature type="region of interest" description="Disordered" evidence="1">
    <location>
        <begin position="63"/>
        <end position="126"/>
    </location>
</feature>
<organism evidence="4">
    <name type="scientific">Panicum hallii</name>
    <dbReference type="NCBI Taxonomy" id="206008"/>
    <lineage>
        <taxon>Eukaryota</taxon>
        <taxon>Viridiplantae</taxon>
        <taxon>Streptophyta</taxon>
        <taxon>Embryophyta</taxon>
        <taxon>Tracheophyta</taxon>
        <taxon>Spermatophyta</taxon>
        <taxon>Magnoliopsida</taxon>
        <taxon>Liliopsida</taxon>
        <taxon>Poales</taxon>
        <taxon>Poaceae</taxon>
        <taxon>PACMAD clade</taxon>
        <taxon>Panicoideae</taxon>
        <taxon>Panicodae</taxon>
        <taxon>Paniceae</taxon>
        <taxon>Panicinae</taxon>
        <taxon>Panicum</taxon>
        <taxon>Panicum sect. Panicum</taxon>
    </lineage>
</organism>
<dbReference type="Proteomes" id="UP000243499">
    <property type="component" value="Chromosome 7"/>
</dbReference>
<name>A0A2S3I9C6_9POAL</name>
<dbReference type="Pfam" id="PF04782">
    <property type="entry name" value="DUF632"/>
    <property type="match status" value="1"/>
</dbReference>
<evidence type="ECO:0000256" key="1">
    <source>
        <dbReference type="SAM" id="MobiDB-lite"/>
    </source>
</evidence>
<protein>
    <recommendedName>
        <fullName evidence="5">DUF632 domain-containing protein</fullName>
    </recommendedName>
</protein>
<feature type="region of interest" description="Disordered" evidence="1">
    <location>
        <begin position="767"/>
        <end position="789"/>
    </location>
</feature>
<feature type="domain" description="DUF632" evidence="2">
    <location>
        <begin position="360"/>
        <end position="658"/>
    </location>
</feature>
<evidence type="ECO:0008006" key="5">
    <source>
        <dbReference type="Google" id="ProtNLM"/>
    </source>
</evidence>
<feature type="compositionally biased region" description="Acidic residues" evidence="1">
    <location>
        <begin position="271"/>
        <end position="283"/>
    </location>
</feature>
<feature type="compositionally biased region" description="Low complexity" evidence="1">
    <location>
        <begin position="780"/>
        <end position="789"/>
    </location>
</feature>
<sequence>MGCKGSKLDDQEAVALCRGRAVLLAAAVRHRYALAESHAALADSIESVAAPLHRLLRLQQAEPPGLALPSERKGGATTRLPRSLDAPAGAPPGRLSHLQFGASSGSEPASAPGSPPRGVPEQLTQPQPQSQYAYGYGYAPLPAYAYPPPGSLQFYYARSRPPPPSVAVTQRAPEPPQRVRYGSFDAAGGYPLHYAYGAQQPPPVAAPQRPPPPAAPPSPPKASSWDFLNVFENYDSYDYDNYYYDSRAAATAAATPYTPSRSSQEVREEEGIPDLEDDEEEDGQVAKEVAGEYPGPGSGGARSRRSSLGGASSIAELDDPGNVIAHNDVIGEVRRRPPAHGNVFVHAPAPPARRVVDNANVAGEIKGQLVRTAEAARQLAPLLEVGRPSYQERSSVYHSSSKMISAISVSGLGCKDMDLLDVGVVGKVVDSRSLSSALEKLYFWERKLYSEVKAEEKMRLLIAKNSKRLKLLDQKGAEPQKIDATRNLLRKLSTKIRIAVRVIAKISRKINKLRDEELWPQLNALIQGFLLMWQDKLDSYHSQCQVISEAKNLISVVSGGNGQDLALELEVELVKWIISFSSWVNAQRNFVKALNGWLALCLNYEPEDNATGLPSYSPASIGAPLVFVICNKWSQAMDRISEKDVVNAMQALVSSVHHLWEQQHLEQSEQTIAIREREKWVKILERKTEEINKEADELNKKLAQVPSRQRLHVPRTVQLYEAHCVEASNLHVNLRLVLEALENFSASSLQAFQEVLICAGEARLPRESRDNVRREHRSSNRSSNYKTSS</sequence>
<proteinExistence type="predicted"/>
<accession>A0A2S3I9C6</accession>